<protein>
    <recommendedName>
        <fullName evidence="5">Transglycosylase SLT domain-containing protein</fullName>
    </recommendedName>
</protein>
<dbReference type="Gene3D" id="1.10.530.10">
    <property type="match status" value="1"/>
</dbReference>
<evidence type="ECO:0000256" key="3">
    <source>
        <dbReference type="SAM" id="MobiDB-lite"/>
    </source>
</evidence>
<gene>
    <name evidence="6" type="ORF">SLNSH_19595</name>
</gene>
<name>A0A2T1HNN7_9HYPH</name>
<evidence type="ECO:0000256" key="2">
    <source>
        <dbReference type="ARBA" id="ARBA00009387"/>
    </source>
</evidence>
<reference evidence="7" key="1">
    <citation type="submission" date="2018-03" db="EMBL/GenBank/DDBJ databases">
        <authorList>
            <person name="Sun L."/>
            <person name="Liu H."/>
            <person name="Chen W."/>
            <person name="Huang K."/>
            <person name="Liu W."/>
            <person name="Gao X."/>
        </authorList>
    </citation>
    <scope>NUCLEOTIDE SEQUENCE [LARGE SCALE GENOMIC DNA]</scope>
    <source>
        <strain evidence="7">SH9</strain>
    </source>
</reference>
<sequence>MNKTILALLLAMVLASPAFAKAKHSGTASHGRHHHTLNASRPTAVPAPDPEKKPQPTAEALPPAQDADSVKQLVTAVAEEHGVPPALAHAIVQVESRYDCAAKNRHSTATGLMQTLKGTARSVGVTGDLRDCRNGLEAGMRYLKQAVEEHGASCAAASAYNTGISRARRCTAYGRKVMALMDHPAARSREAKL</sequence>
<evidence type="ECO:0000256" key="1">
    <source>
        <dbReference type="ARBA" id="ARBA00007734"/>
    </source>
</evidence>
<dbReference type="CDD" id="cd00254">
    <property type="entry name" value="LT-like"/>
    <property type="match status" value="1"/>
</dbReference>
<evidence type="ECO:0000256" key="4">
    <source>
        <dbReference type="SAM" id="SignalP"/>
    </source>
</evidence>
<feature type="domain" description="Transglycosylase SLT" evidence="5">
    <location>
        <begin position="75"/>
        <end position="172"/>
    </location>
</feature>
<dbReference type="InterPro" id="IPR008258">
    <property type="entry name" value="Transglycosylase_SLT_dom_1"/>
</dbReference>
<dbReference type="PANTHER" id="PTHR37423">
    <property type="entry name" value="SOLUBLE LYTIC MUREIN TRANSGLYCOSYLASE-RELATED"/>
    <property type="match status" value="1"/>
</dbReference>
<organism evidence="6 7">
    <name type="scientific">Alsobacter soli</name>
    <dbReference type="NCBI Taxonomy" id="2109933"/>
    <lineage>
        <taxon>Bacteria</taxon>
        <taxon>Pseudomonadati</taxon>
        <taxon>Pseudomonadota</taxon>
        <taxon>Alphaproteobacteria</taxon>
        <taxon>Hyphomicrobiales</taxon>
        <taxon>Alsobacteraceae</taxon>
        <taxon>Alsobacter</taxon>
    </lineage>
</organism>
<dbReference type="OrthoDB" id="9788661at2"/>
<proteinExistence type="inferred from homology"/>
<comment type="caution">
    <text evidence="6">The sequence shown here is derived from an EMBL/GenBank/DDBJ whole genome shotgun (WGS) entry which is preliminary data.</text>
</comment>
<evidence type="ECO:0000259" key="5">
    <source>
        <dbReference type="Pfam" id="PF01464"/>
    </source>
</evidence>
<dbReference type="Proteomes" id="UP000239772">
    <property type="component" value="Unassembled WGS sequence"/>
</dbReference>
<feature type="region of interest" description="Disordered" evidence="3">
    <location>
        <begin position="24"/>
        <end position="66"/>
    </location>
</feature>
<dbReference type="PANTHER" id="PTHR37423:SF2">
    <property type="entry name" value="MEMBRANE-BOUND LYTIC MUREIN TRANSGLYCOSYLASE C"/>
    <property type="match status" value="1"/>
</dbReference>
<evidence type="ECO:0000313" key="6">
    <source>
        <dbReference type="EMBL" id="PSC03264.1"/>
    </source>
</evidence>
<comment type="similarity">
    <text evidence="1">Belongs to the transglycosylase Slt family.</text>
</comment>
<dbReference type="RefSeq" id="WP_106339082.1">
    <property type="nucleotide sequence ID" value="NZ_PVZS01000028.1"/>
</dbReference>
<keyword evidence="7" id="KW-1185">Reference proteome</keyword>
<dbReference type="EMBL" id="PVZS01000028">
    <property type="protein sequence ID" value="PSC03264.1"/>
    <property type="molecule type" value="Genomic_DNA"/>
</dbReference>
<accession>A0A2T1HNN7</accession>
<comment type="similarity">
    <text evidence="2">Belongs to the virb1 family.</text>
</comment>
<feature type="signal peptide" evidence="4">
    <location>
        <begin position="1"/>
        <end position="20"/>
    </location>
</feature>
<dbReference type="InterPro" id="IPR023346">
    <property type="entry name" value="Lysozyme-like_dom_sf"/>
</dbReference>
<dbReference type="SUPFAM" id="SSF53955">
    <property type="entry name" value="Lysozyme-like"/>
    <property type="match status" value="1"/>
</dbReference>
<dbReference type="Pfam" id="PF01464">
    <property type="entry name" value="SLT"/>
    <property type="match status" value="1"/>
</dbReference>
<feature type="chain" id="PRO_5015406226" description="Transglycosylase SLT domain-containing protein" evidence="4">
    <location>
        <begin position="21"/>
        <end position="193"/>
    </location>
</feature>
<dbReference type="AlphaFoldDB" id="A0A2T1HNN7"/>
<evidence type="ECO:0000313" key="7">
    <source>
        <dbReference type="Proteomes" id="UP000239772"/>
    </source>
</evidence>
<keyword evidence="4" id="KW-0732">Signal</keyword>